<keyword evidence="1" id="KW-0966">Cell projection</keyword>
<name>A0A239PKC1_9PROT</name>
<sequence length="336" mass="34818">MAIPSGLPDLLAHGRIARVVAELKQRAETARTEAVTGRYEDQTRAVGGDIGSIQLIQKAADDAKAYQTTLALAANRAARTQTVLEKLTTESGVLATDALSFLGRGDHDALISAAESAKGALYDVFAALNTTGGDRALFSGDAVDRTPLAAVETLLADVAAIVAGAPDAASAEAALDTYFNDPAGGFQTTIYQGGAGQAPSVEIAPGVRVNASVKADAQPIKDLIRSLATLAQYPAAPGGSAGERDALATAAAERALGAEEALVQLRAVIGVAEARIAGSIARYEEEERVLTNLVNSKVARDPFEAASQLQQYESQLEASFLVASRISRLSLADFLR</sequence>
<gene>
    <name evidence="1" type="ORF">SAMN06297382_0759</name>
</gene>
<dbReference type="RefSeq" id="WP_089411214.1">
    <property type="nucleotide sequence ID" value="NZ_FZQA01000001.1"/>
</dbReference>
<keyword evidence="1" id="KW-0282">Flagellum</keyword>
<reference evidence="1 2" key="1">
    <citation type="submission" date="2017-07" db="EMBL/GenBank/DDBJ databases">
        <authorList>
            <person name="Sun Z.S."/>
            <person name="Albrecht U."/>
            <person name="Echele G."/>
            <person name="Lee C.C."/>
        </authorList>
    </citation>
    <scope>NUCLEOTIDE SEQUENCE [LARGE SCALE GENOMIC DNA]</scope>
    <source>
        <strain evidence="1 2">CGMCC 1.12710</strain>
    </source>
</reference>
<keyword evidence="1" id="KW-0969">Cilium</keyword>
<evidence type="ECO:0000313" key="1">
    <source>
        <dbReference type="EMBL" id="SNT68258.1"/>
    </source>
</evidence>
<evidence type="ECO:0000313" key="2">
    <source>
        <dbReference type="Proteomes" id="UP000198346"/>
    </source>
</evidence>
<dbReference type="AlphaFoldDB" id="A0A239PKC1"/>
<organism evidence="1 2">
    <name type="scientific">Amphiplicatus metriothermophilus</name>
    <dbReference type="NCBI Taxonomy" id="1519374"/>
    <lineage>
        <taxon>Bacteria</taxon>
        <taxon>Pseudomonadati</taxon>
        <taxon>Pseudomonadota</taxon>
        <taxon>Alphaproteobacteria</taxon>
        <taxon>Parvularculales</taxon>
        <taxon>Parvularculaceae</taxon>
        <taxon>Amphiplicatus</taxon>
    </lineage>
</organism>
<protein>
    <submittedName>
        <fullName evidence="1">Flagellar hook-associated protein 3 FlgL</fullName>
    </submittedName>
</protein>
<dbReference type="Proteomes" id="UP000198346">
    <property type="component" value="Unassembled WGS sequence"/>
</dbReference>
<keyword evidence="2" id="KW-1185">Reference proteome</keyword>
<dbReference type="OrthoDB" id="7312911at2"/>
<dbReference type="SUPFAM" id="SSF64518">
    <property type="entry name" value="Phase 1 flagellin"/>
    <property type="match status" value="1"/>
</dbReference>
<proteinExistence type="predicted"/>
<dbReference type="EMBL" id="FZQA01000001">
    <property type="protein sequence ID" value="SNT68258.1"/>
    <property type="molecule type" value="Genomic_DNA"/>
</dbReference>
<accession>A0A239PKC1</accession>